<evidence type="ECO:0000313" key="1">
    <source>
        <dbReference type="EMBL" id="SFQ45400.1"/>
    </source>
</evidence>
<name>A0A1I5YMQ4_9BACT</name>
<proteinExistence type="predicted"/>
<accession>A0A1I5YMQ4</accession>
<organism evidence="1 2">
    <name type="scientific">Pseudarcicella hirudinis</name>
    <dbReference type="NCBI Taxonomy" id="1079859"/>
    <lineage>
        <taxon>Bacteria</taxon>
        <taxon>Pseudomonadati</taxon>
        <taxon>Bacteroidota</taxon>
        <taxon>Cytophagia</taxon>
        <taxon>Cytophagales</taxon>
        <taxon>Flectobacillaceae</taxon>
        <taxon>Pseudarcicella</taxon>
    </lineage>
</organism>
<dbReference type="Proteomes" id="UP000199306">
    <property type="component" value="Unassembled WGS sequence"/>
</dbReference>
<dbReference type="AlphaFoldDB" id="A0A1I5YMQ4"/>
<keyword evidence="2" id="KW-1185">Reference proteome</keyword>
<reference evidence="1 2" key="1">
    <citation type="submission" date="2016-10" db="EMBL/GenBank/DDBJ databases">
        <authorList>
            <person name="de Groot N.N."/>
        </authorList>
    </citation>
    <scope>NUCLEOTIDE SEQUENCE [LARGE SCALE GENOMIC DNA]</scope>
    <source>
        <strain evidence="2">E92,LMG 26720,CCM 7988</strain>
    </source>
</reference>
<protein>
    <submittedName>
        <fullName evidence="1">Uncharacterized protein</fullName>
    </submittedName>
</protein>
<dbReference type="STRING" id="1079859.SAMN04515674_1207"/>
<sequence length="29" mass="3448">MYSKQENYDKKSSEVYETSFIFQTGIPVQ</sequence>
<evidence type="ECO:0000313" key="2">
    <source>
        <dbReference type="Proteomes" id="UP000199306"/>
    </source>
</evidence>
<dbReference type="EMBL" id="FOXH01000020">
    <property type="protein sequence ID" value="SFQ45400.1"/>
    <property type="molecule type" value="Genomic_DNA"/>
</dbReference>
<gene>
    <name evidence="1" type="ORF">SAMN04515674_1207</name>
</gene>